<gene>
    <name evidence="1" type="ORF">AB433_04185</name>
</gene>
<protein>
    <recommendedName>
        <fullName evidence="3">HTH marR-type domain-containing protein</fullName>
    </recommendedName>
</protein>
<dbReference type="Proteomes" id="UP000035287">
    <property type="component" value="Chromosome"/>
</dbReference>
<proteinExistence type="predicted"/>
<dbReference type="OrthoDB" id="582199at2"/>
<keyword evidence="2" id="KW-1185">Reference proteome</keyword>
<dbReference type="EMBL" id="CP011770">
    <property type="protein sequence ID" value="AKM09363.1"/>
    <property type="molecule type" value="Genomic_DNA"/>
</dbReference>
<dbReference type="SUPFAM" id="SSF46785">
    <property type="entry name" value="Winged helix' DNA-binding domain"/>
    <property type="match status" value="1"/>
</dbReference>
<evidence type="ECO:0008006" key="3">
    <source>
        <dbReference type="Google" id="ProtNLM"/>
    </source>
</evidence>
<organism evidence="1 2">
    <name type="scientific">Croceicoccus naphthovorans</name>
    <dbReference type="NCBI Taxonomy" id="1348774"/>
    <lineage>
        <taxon>Bacteria</taxon>
        <taxon>Pseudomonadati</taxon>
        <taxon>Pseudomonadota</taxon>
        <taxon>Alphaproteobacteria</taxon>
        <taxon>Sphingomonadales</taxon>
        <taxon>Erythrobacteraceae</taxon>
        <taxon>Croceicoccus</taxon>
    </lineage>
</organism>
<evidence type="ECO:0000313" key="1">
    <source>
        <dbReference type="EMBL" id="AKM09363.1"/>
    </source>
</evidence>
<dbReference type="InterPro" id="IPR036388">
    <property type="entry name" value="WH-like_DNA-bd_sf"/>
</dbReference>
<dbReference type="InterPro" id="IPR036390">
    <property type="entry name" value="WH_DNA-bd_sf"/>
</dbReference>
<sequence length="128" mass="13864">MQSKKKTDALFKSVGELANLSAFLLYLAEAGNDRLTINQAAFFLIAAAADARGVPLTMGEIMERGEGVLTQSLKTTYKVLLEPKKGSPSAVNWLTREPDPDDERRKYLKLTPQGRKVASAALLAAGRA</sequence>
<dbReference type="RefSeq" id="WP_047820053.1">
    <property type="nucleotide sequence ID" value="NZ_CP011770.1"/>
</dbReference>
<name>A0A0G3XG44_9SPHN</name>
<dbReference type="Gene3D" id="1.10.10.10">
    <property type="entry name" value="Winged helix-like DNA-binding domain superfamily/Winged helix DNA-binding domain"/>
    <property type="match status" value="1"/>
</dbReference>
<dbReference type="AlphaFoldDB" id="A0A0G3XG44"/>
<reference evidence="1 2" key="1">
    <citation type="submission" date="2015-06" db="EMBL/GenBank/DDBJ databases">
        <authorList>
            <person name="Zeng Y."/>
            <person name="Huang Y."/>
        </authorList>
    </citation>
    <scope>NUCLEOTIDE SEQUENCE [LARGE SCALE GENOMIC DNA]</scope>
    <source>
        <strain evidence="1 2">PQ-2</strain>
    </source>
</reference>
<accession>A0A0G3XG44</accession>
<evidence type="ECO:0000313" key="2">
    <source>
        <dbReference type="Proteomes" id="UP000035287"/>
    </source>
</evidence>
<dbReference type="KEGG" id="cna:AB433_04185"/>
<dbReference type="PATRIC" id="fig|1348774.3.peg.870"/>